<evidence type="ECO:0000313" key="2">
    <source>
        <dbReference type="Proteomes" id="UP000814128"/>
    </source>
</evidence>
<protein>
    <submittedName>
        <fullName evidence="1">Uncharacterized protein</fullName>
    </submittedName>
</protein>
<dbReference type="Proteomes" id="UP000814128">
    <property type="component" value="Unassembled WGS sequence"/>
</dbReference>
<dbReference type="EMBL" id="MU273468">
    <property type="protein sequence ID" value="KAI0036827.1"/>
    <property type="molecule type" value="Genomic_DNA"/>
</dbReference>
<name>A0ACB8QYU7_9AGAM</name>
<proteinExistence type="predicted"/>
<reference evidence="1" key="1">
    <citation type="submission" date="2021-02" db="EMBL/GenBank/DDBJ databases">
        <authorList>
            <consortium name="DOE Joint Genome Institute"/>
            <person name="Ahrendt S."/>
            <person name="Looney B.P."/>
            <person name="Miyauchi S."/>
            <person name="Morin E."/>
            <person name="Drula E."/>
            <person name="Courty P.E."/>
            <person name="Chicoki N."/>
            <person name="Fauchery L."/>
            <person name="Kohler A."/>
            <person name="Kuo A."/>
            <person name="Labutti K."/>
            <person name="Pangilinan J."/>
            <person name="Lipzen A."/>
            <person name="Riley R."/>
            <person name="Andreopoulos W."/>
            <person name="He G."/>
            <person name="Johnson J."/>
            <person name="Barry K.W."/>
            <person name="Grigoriev I.V."/>
            <person name="Nagy L."/>
            <person name="Hibbett D."/>
            <person name="Henrissat B."/>
            <person name="Matheny P.B."/>
            <person name="Labbe J."/>
            <person name="Martin F."/>
        </authorList>
    </citation>
    <scope>NUCLEOTIDE SEQUENCE</scope>
    <source>
        <strain evidence="1">EC-137</strain>
    </source>
</reference>
<gene>
    <name evidence="1" type="ORF">K488DRAFT_75814</name>
</gene>
<reference evidence="1" key="2">
    <citation type="journal article" date="2022" name="New Phytol.">
        <title>Evolutionary transition to the ectomycorrhizal habit in the genomes of a hyperdiverse lineage of mushroom-forming fungi.</title>
        <authorList>
            <person name="Looney B."/>
            <person name="Miyauchi S."/>
            <person name="Morin E."/>
            <person name="Drula E."/>
            <person name="Courty P.E."/>
            <person name="Kohler A."/>
            <person name="Kuo A."/>
            <person name="LaButti K."/>
            <person name="Pangilinan J."/>
            <person name="Lipzen A."/>
            <person name="Riley R."/>
            <person name="Andreopoulos W."/>
            <person name="He G."/>
            <person name="Johnson J."/>
            <person name="Nolan M."/>
            <person name="Tritt A."/>
            <person name="Barry K.W."/>
            <person name="Grigoriev I.V."/>
            <person name="Nagy L.G."/>
            <person name="Hibbett D."/>
            <person name="Henrissat B."/>
            <person name="Matheny P.B."/>
            <person name="Labbe J."/>
            <person name="Martin F.M."/>
        </authorList>
    </citation>
    <scope>NUCLEOTIDE SEQUENCE</scope>
    <source>
        <strain evidence="1">EC-137</strain>
    </source>
</reference>
<comment type="caution">
    <text evidence="1">The sequence shown here is derived from an EMBL/GenBank/DDBJ whole genome shotgun (WGS) entry which is preliminary data.</text>
</comment>
<sequence>MAPKSKPAPANGTKPAKVAATASTTNDSPDAQVDVSPAGHIGKPDKAAYDSEQEKLKKDIDELQTKLSAVKDKISLTTRSGAGNDRKTQLRAELDQIRAQQSNGKQSRTKIFEQLKSVQENVQRKVKDLNTARQKVPFKSVAEVDAHVRNLEKQVDSGAMKLAEEKRVLQEISQMRRTRKTVEAFQADEDTIASDRATIEDLKKQLDDPELKAQSDRYDAIRAELDELRKESDEAFASRNKLFDERNALQAELDSIFGQKRASAAAYREQNDRYWAKVNEDRARRAERARAQREQEELEKKREQAERIREEASQPAYQVQIEDCKTLIDWFSGKTSGTPASDEPKHDIRVVEAPQDVVPLKKKGEIENAYFVGGKSKKGKKGGAKTAPAAASSPAEGTLNIPFGTLSALLSLSIPPPVGPADVPRVVEDLKVKKAWFEANQARATADAIAKAEAQIERLNKGLVSPSAGAEQPHEPVHTPAQPDDGPKSLTPPSEVVAEELEEVLEAEGTAEETTEA</sequence>
<evidence type="ECO:0000313" key="1">
    <source>
        <dbReference type="EMBL" id="KAI0036827.1"/>
    </source>
</evidence>
<accession>A0ACB8QYU7</accession>
<keyword evidence="2" id="KW-1185">Reference proteome</keyword>
<organism evidence="1 2">
    <name type="scientific">Vararia minispora EC-137</name>
    <dbReference type="NCBI Taxonomy" id="1314806"/>
    <lineage>
        <taxon>Eukaryota</taxon>
        <taxon>Fungi</taxon>
        <taxon>Dikarya</taxon>
        <taxon>Basidiomycota</taxon>
        <taxon>Agaricomycotina</taxon>
        <taxon>Agaricomycetes</taxon>
        <taxon>Russulales</taxon>
        <taxon>Lachnocladiaceae</taxon>
        <taxon>Vararia</taxon>
    </lineage>
</organism>